<dbReference type="Gene3D" id="1.20.5.110">
    <property type="match status" value="1"/>
</dbReference>
<keyword evidence="5 9" id="KW-1133">Transmembrane helix</keyword>
<keyword evidence="2" id="KW-0813">Transport</keyword>
<accession>A0A7S3PTS2</accession>
<feature type="coiled-coil region" evidence="7">
    <location>
        <begin position="68"/>
        <end position="95"/>
    </location>
</feature>
<dbReference type="Pfam" id="PF03908">
    <property type="entry name" value="Sec20"/>
    <property type="match status" value="1"/>
</dbReference>
<keyword evidence="6 9" id="KW-0472">Membrane</keyword>
<keyword evidence="4" id="KW-0653">Protein transport</keyword>
<dbReference type="GO" id="GO:0005789">
    <property type="term" value="C:endoplasmic reticulum membrane"/>
    <property type="evidence" value="ECO:0007669"/>
    <property type="project" value="TreeGrafter"/>
</dbReference>
<organism evidence="11">
    <name type="scientific">Chaetoceros debilis</name>
    <dbReference type="NCBI Taxonomy" id="122233"/>
    <lineage>
        <taxon>Eukaryota</taxon>
        <taxon>Sar</taxon>
        <taxon>Stramenopiles</taxon>
        <taxon>Ochrophyta</taxon>
        <taxon>Bacillariophyta</taxon>
        <taxon>Coscinodiscophyceae</taxon>
        <taxon>Chaetocerotophycidae</taxon>
        <taxon>Chaetocerotales</taxon>
        <taxon>Chaetocerotaceae</taxon>
        <taxon>Chaetoceros</taxon>
    </lineage>
</organism>
<evidence type="ECO:0000256" key="8">
    <source>
        <dbReference type="SAM" id="MobiDB-lite"/>
    </source>
</evidence>
<evidence type="ECO:0000256" key="5">
    <source>
        <dbReference type="ARBA" id="ARBA00022989"/>
    </source>
</evidence>
<evidence type="ECO:0000256" key="6">
    <source>
        <dbReference type="ARBA" id="ARBA00023136"/>
    </source>
</evidence>
<dbReference type="AlphaFoldDB" id="A0A7S3PTS2"/>
<protein>
    <recommendedName>
        <fullName evidence="10">t-SNARE coiled-coil homology domain-containing protein</fullName>
    </recommendedName>
</protein>
<dbReference type="GO" id="GO:0012507">
    <property type="term" value="C:ER to Golgi transport vesicle membrane"/>
    <property type="evidence" value="ECO:0007669"/>
    <property type="project" value="TreeGrafter"/>
</dbReference>
<feature type="region of interest" description="Disordered" evidence="8">
    <location>
        <begin position="227"/>
        <end position="247"/>
    </location>
</feature>
<evidence type="ECO:0000256" key="9">
    <source>
        <dbReference type="SAM" id="Phobius"/>
    </source>
</evidence>
<feature type="transmembrane region" description="Helical" evidence="9">
    <location>
        <begin position="200"/>
        <end position="221"/>
    </location>
</feature>
<sequence length="247" mass="27402">MADIQYWKDAIVGEIETVRNLVQVAQNTSDDLERSASLEKAEKGLRSTKSNTRSFKMEIRLVFDHNERSKYERELTNFEQSISQLTAEIKNLRSGGARSQLFMGANAGEGTSLNEDPVAAGDAVLDGASRLQDKTGQSLGNTKQMIADSKMVASSTVEALKQQREQITNIEGDVLRVKDNLNRADKLIKNFGKRMATDKLIQCFACVNIMLVVGVVLYLVIKGGKDDDENRNAPESPVESRQLRGLY</sequence>
<evidence type="ECO:0000256" key="7">
    <source>
        <dbReference type="SAM" id="Coils"/>
    </source>
</evidence>
<keyword evidence="3 9" id="KW-0812">Transmembrane</keyword>
<evidence type="ECO:0000256" key="3">
    <source>
        <dbReference type="ARBA" id="ARBA00022692"/>
    </source>
</evidence>
<feature type="domain" description="T-SNARE coiled-coil homology" evidence="10">
    <location>
        <begin position="129"/>
        <end position="191"/>
    </location>
</feature>
<dbReference type="PROSITE" id="PS50192">
    <property type="entry name" value="T_SNARE"/>
    <property type="match status" value="1"/>
</dbReference>
<dbReference type="GO" id="GO:0005794">
    <property type="term" value="C:Golgi apparatus"/>
    <property type="evidence" value="ECO:0007669"/>
    <property type="project" value="TreeGrafter"/>
</dbReference>
<proteinExistence type="predicted"/>
<dbReference type="GO" id="GO:0005484">
    <property type="term" value="F:SNAP receptor activity"/>
    <property type="evidence" value="ECO:0007669"/>
    <property type="project" value="InterPro"/>
</dbReference>
<gene>
    <name evidence="11" type="ORF">CDEB00056_LOCUS181</name>
</gene>
<evidence type="ECO:0000256" key="4">
    <source>
        <dbReference type="ARBA" id="ARBA00022927"/>
    </source>
</evidence>
<keyword evidence="7" id="KW-0175">Coiled coil</keyword>
<dbReference type="PANTHER" id="PTHR21230:SF79">
    <property type="entry name" value="T-SNARE COILED-COIL HOMOLOGY DOMAIN-CONTAINING PROTEIN"/>
    <property type="match status" value="1"/>
</dbReference>
<dbReference type="InterPro" id="IPR000727">
    <property type="entry name" value="T_SNARE_dom"/>
</dbReference>
<evidence type="ECO:0000256" key="2">
    <source>
        <dbReference type="ARBA" id="ARBA00022448"/>
    </source>
</evidence>
<dbReference type="GO" id="GO:0015031">
    <property type="term" value="P:protein transport"/>
    <property type="evidence" value="ECO:0007669"/>
    <property type="project" value="UniProtKB-KW"/>
</dbReference>
<evidence type="ECO:0000313" key="11">
    <source>
        <dbReference type="EMBL" id="CAE0455340.1"/>
    </source>
</evidence>
<dbReference type="PANTHER" id="PTHR21230">
    <property type="entry name" value="VESICLE TRANSPORT V-SNARE PROTEIN VTI1-RELATED"/>
    <property type="match status" value="1"/>
</dbReference>
<dbReference type="GO" id="GO:0006906">
    <property type="term" value="P:vesicle fusion"/>
    <property type="evidence" value="ECO:0007669"/>
    <property type="project" value="TreeGrafter"/>
</dbReference>
<comment type="subcellular location">
    <subcellularLocation>
        <location evidence="1">Membrane</location>
        <topology evidence="1">Single-pass type IV membrane protein</topology>
    </subcellularLocation>
</comment>
<dbReference type="EMBL" id="HBIO01000247">
    <property type="protein sequence ID" value="CAE0455340.1"/>
    <property type="molecule type" value="Transcribed_RNA"/>
</dbReference>
<reference evidence="11" key="1">
    <citation type="submission" date="2021-01" db="EMBL/GenBank/DDBJ databases">
        <authorList>
            <person name="Corre E."/>
            <person name="Pelletier E."/>
            <person name="Niang G."/>
            <person name="Scheremetjew M."/>
            <person name="Finn R."/>
            <person name="Kale V."/>
            <person name="Holt S."/>
            <person name="Cochrane G."/>
            <person name="Meng A."/>
            <person name="Brown T."/>
            <person name="Cohen L."/>
        </authorList>
    </citation>
    <scope>NUCLEOTIDE SEQUENCE</scope>
    <source>
        <strain evidence="11">MM31A-1</strain>
    </source>
</reference>
<dbReference type="InterPro" id="IPR056173">
    <property type="entry name" value="Sec20_C"/>
</dbReference>
<dbReference type="GO" id="GO:0000149">
    <property type="term" value="F:SNARE binding"/>
    <property type="evidence" value="ECO:0007669"/>
    <property type="project" value="TreeGrafter"/>
</dbReference>
<dbReference type="InterPro" id="IPR044766">
    <property type="entry name" value="NPSN/SNAP25-like_N_SNARE"/>
</dbReference>
<dbReference type="GO" id="GO:0031201">
    <property type="term" value="C:SNARE complex"/>
    <property type="evidence" value="ECO:0007669"/>
    <property type="project" value="InterPro"/>
</dbReference>
<dbReference type="GO" id="GO:0031902">
    <property type="term" value="C:late endosome membrane"/>
    <property type="evidence" value="ECO:0007669"/>
    <property type="project" value="TreeGrafter"/>
</dbReference>
<dbReference type="SUPFAM" id="SSF58038">
    <property type="entry name" value="SNARE fusion complex"/>
    <property type="match status" value="1"/>
</dbReference>
<evidence type="ECO:0000256" key="1">
    <source>
        <dbReference type="ARBA" id="ARBA00004211"/>
    </source>
</evidence>
<name>A0A7S3PTS2_9STRA</name>
<evidence type="ECO:0000259" key="10">
    <source>
        <dbReference type="PROSITE" id="PS50192"/>
    </source>
</evidence>
<dbReference type="CDD" id="cd15861">
    <property type="entry name" value="SNARE_SNAP25N_23N_29N_SEC9N"/>
    <property type="match status" value="1"/>
</dbReference>